<name>A0A916X534_9SPHN</name>
<dbReference type="EMBL" id="BMHK01000007">
    <property type="protein sequence ID" value="GGB97487.1"/>
    <property type="molecule type" value="Genomic_DNA"/>
</dbReference>
<dbReference type="PROSITE" id="PS51257">
    <property type="entry name" value="PROKAR_LIPOPROTEIN"/>
    <property type="match status" value="1"/>
</dbReference>
<feature type="signal peptide" evidence="1">
    <location>
        <begin position="1"/>
        <end position="21"/>
    </location>
</feature>
<sequence length="220" mass="23082">MNARRLTATVLCSAAALTALSGCKSKGDIVVDSGVGITAVRSRCPAVGIPNYTGDVTLFRNASDRSAAGIDVVAAMTNVRTQCNEDAGDKVFANVEFDVLATRSDTSGARQVTLPYFVTVLQGGTSVVSKRVGNVTLAFADGQARAQAHGTGTAYIDRAAATLPEEVRDRITRKRKAGDTDAALDPLADPQVKAAVARATFEVLVGFQLDEKQLSYNATR</sequence>
<evidence type="ECO:0000313" key="2">
    <source>
        <dbReference type="EMBL" id="GGB97487.1"/>
    </source>
</evidence>
<accession>A0A916X534</accession>
<dbReference type="AlphaFoldDB" id="A0A916X534"/>
<keyword evidence="1" id="KW-0732">Signal</keyword>
<organism evidence="2 3">
    <name type="scientific">Novosphingobium endophyticum</name>
    <dbReference type="NCBI Taxonomy" id="1955250"/>
    <lineage>
        <taxon>Bacteria</taxon>
        <taxon>Pseudomonadati</taxon>
        <taxon>Pseudomonadota</taxon>
        <taxon>Alphaproteobacteria</taxon>
        <taxon>Sphingomonadales</taxon>
        <taxon>Sphingomonadaceae</taxon>
        <taxon>Novosphingobium</taxon>
    </lineage>
</organism>
<gene>
    <name evidence="2" type="ORF">GCM10011494_14960</name>
</gene>
<evidence type="ECO:0000256" key="1">
    <source>
        <dbReference type="SAM" id="SignalP"/>
    </source>
</evidence>
<feature type="chain" id="PRO_5037573280" description="Lipoprotein" evidence="1">
    <location>
        <begin position="22"/>
        <end position="220"/>
    </location>
</feature>
<evidence type="ECO:0008006" key="4">
    <source>
        <dbReference type="Google" id="ProtNLM"/>
    </source>
</evidence>
<protein>
    <recommendedName>
        <fullName evidence="4">Lipoprotein</fullName>
    </recommendedName>
</protein>
<reference evidence="2" key="1">
    <citation type="journal article" date="2014" name="Int. J. Syst. Evol. Microbiol.">
        <title>Complete genome sequence of Corynebacterium casei LMG S-19264T (=DSM 44701T), isolated from a smear-ripened cheese.</title>
        <authorList>
            <consortium name="US DOE Joint Genome Institute (JGI-PGF)"/>
            <person name="Walter F."/>
            <person name="Albersmeier A."/>
            <person name="Kalinowski J."/>
            <person name="Ruckert C."/>
        </authorList>
    </citation>
    <scope>NUCLEOTIDE SEQUENCE</scope>
    <source>
        <strain evidence="2">CGMCC 1.15095</strain>
    </source>
</reference>
<dbReference type="Proteomes" id="UP000608154">
    <property type="component" value="Unassembled WGS sequence"/>
</dbReference>
<keyword evidence="3" id="KW-1185">Reference proteome</keyword>
<reference evidence="2" key="2">
    <citation type="submission" date="2020-09" db="EMBL/GenBank/DDBJ databases">
        <authorList>
            <person name="Sun Q."/>
            <person name="Zhou Y."/>
        </authorList>
    </citation>
    <scope>NUCLEOTIDE SEQUENCE</scope>
    <source>
        <strain evidence="2">CGMCC 1.15095</strain>
    </source>
</reference>
<dbReference type="RefSeq" id="WP_188770046.1">
    <property type="nucleotide sequence ID" value="NZ_BMHK01000007.1"/>
</dbReference>
<proteinExistence type="predicted"/>
<evidence type="ECO:0000313" key="3">
    <source>
        <dbReference type="Proteomes" id="UP000608154"/>
    </source>
</evidence>
<comment type="caution">
    <text evidence="2">The sequence shown here is derived from an EMBL/GenBank/DDBJ whole genome shotgun (WGS) entry which is preliminary data.</text>
</comment>